<reference evidence="8 9" key="1">
    <citation type="submission" date="2017-08" db="EMBL/GenBank/DDBJ databases">
        <title>Infants hospitalized years apart are colonized by the same room-sourced microbial strains.</title>
        <authorList>
            <person name="Brooks B."/>
            <person name="Olm M.R."/>
            <person name="Firek B.A."/>
            <person name="Baker R."/>
            <person name="Thomas B.C."/>
            <person name="Morowitz M.J."/>
            <person name="Banfield J.F."/>
        </authorList>
    </citation>
    <scope>NUCLEOTIDE SEQUENCE [LARGE SCALE GENOMIC DNA]</scope>
    <source>
        <strain evidence="8">S2_018_000_R2_101</strain>
    </source>
</reference>
<dbReference type="NCBIfam" id="TIGR02937">
    <property type="entry name" value="sigma70-ECF"/>
    <property type="match status" value="1"/>
</dbReference>
<dbReference type="InterPro" id="IPR013325">
    <property type="entry name" value="RNA_pol_sigma_r2"/>
</dbReference>
<evidence type="ECO:0000256" key="3">
    <source>
        <dbReference type="ARBA" id="ARBA00023082"/>
    </source>
</evidence>
<dbReference type="EMBL" id="QFNN01000005">
    <property type="protein sequence ID" value="PZO91756.1"/>
    <property type="molecule type" value="Genomic_DNA"/>
</dbReference>
<dbReference type="PANTHER" id="PTHR43133">
    <property type="entry name" value="RNA POLYMERASE ECF-TYPE SIGMA FACTO"/>
    <property type="match status" value="1"/>
</dbReference>
<keyword evidence="2" id="KW-0805">Transcription regulation</keyword>
<evidence type="ECO:0000256" key="1">
    <source>
        <dbReference type="ARBA" id="ARBA00010641"/>
    </source>
</evidence>
<dbReference type="Pfam" id="PF04542">
    <property type="entry name" value="Sigma70_r2"/>
    <property type="match status" value="1"/>
</dbReference>
<dbReference type="SUPFAM" id="SSF88946">
    <property type="entry name" value="Sigma2 domain of RNA polymerase sigma factors"/>
    <property type="match status" value="1"/>
</dbReference>
<feature type="region of interest" description="Disordered" evidence="5">
    <location>
        <begin position="77"/>
        <end position="97"/>
    </location>
</feature>
<dbReference type="GO" id="GO:0003677">
    <property type="term" value="F:DNA binding"/>
    <property type="evidence" value="ECO:0007669"/>
    <property type="project" value="InterPro"/>
</dbReference>
<comment type="similarity">
    <text evidence="1">Belongs to the sigma-70 factor family. ECF subfamily.</text>
</comment>
<feature type="domain" description="RNA polymerase sigma factor 70 region 4 type 2" evidence="7">
    <location>
        <begin position="110"/>
        <end position="161"/>
    </location>
</feature>
<dbReference type="Gene3D" id="1.10.10.10">
    <property type="entry name" value="Winged helix-like DNA-binding domain superfamily/Winged helix DNA-binding domain"/>
    <property type="match status" value="1"/>
</dbReference>
<accession>A0A2W5AEU6</accession>
<organism evidence="8 9">
    <name type="scientific">Sphingomonas sanxanigenens</name>
    <dbReference type="NCBI Taxonomy" id="397260"/>
    <lineage>
        <taxon>Bacteria</taxon>
        <taxon>Pseudomonadati</taxon>
        <taxon>Pseudomonadota</taxon>
        <taxon>Alphaproteobacteria</taxon>
        <taxon>Sphingomonadales</taxon>
        <taxon>Sphingomonadaceae</taxon>
        <taxon>Sphingomonas</taxon>
    </lineage>
</organism>
<proteinExistence type="inferred from homology"/>
<feature type="domain" description="RNA polymerase sigma-70 region 2" evidence="6">
    <location>
        <begin position="11"/>
        <end position="75"/>
    </location>
</feature>
<dbReference type="InterPro" id="IPR007627">
    <property type="entry name" value="RNA_pol_sigma70_r2"/>
</dbReference>
<dbReference type="SUPFAM" id="SSF88659">
    <property type="entry name" value="Sigma3 and sigma4 domains of RNA polymerase sigma factors"/>
    <property type="match status" value="1"/>
</dbReference>
<evidence type="ECO:0000259" key="7">
    <source>
        <dbReference type="Pfam" id="PF08281"/>
    </source>
</evidence>
<protein>
    <submittedName>
        <fullName evidence="8">RNA polymerase subunit sigma-70</fullName>
    </submittedName>
</protein>
<evidence type="ECO:0000256" key="5">
    <source>
        <dbReference type="SAM" id="MobiDB-lite"/>
    </source>
</evidence>
<name>A0A2W5AEU6_9SPHN</name>
<evidence type="ECO:0000313" key="9">
    <source>
        <dbReference type="Proteomes" id="UP000249066"/>
    </source>
</evidence>
<sequence>MSDGGLLQLLAAMQPELRRFLAARRVSPEEQDDIVQELHLKLSQRETGPIDEPRAYLYRTANNLLLDRRRAEQRRAARDKAWSEARPDASLDRDETPSPERIVAARDELRRVNALLDALPERTGAIFRAFRFDGIAQKQIAEAQGISLSAVEKHLQRAYRAILDLRSEAGAGQDDPRRLVSQGRTK</sequence>
<evidence type="ECO:0000256" key="4">
    <source>
        <dbReference type="ARBA" id="ARBA00023163"/>
    </source>
</evidence>
<dbReference type="Pfam" id="PF08281">
    <property type="entry name" value="Sigma70_r4_2"/>
    <property type="match status" value="1"/>
</dbReference>
<keyword evidence="3" id="KW-0731">Sigma factor</keyword>
<dbReference type="InterPro" id="IPR014284">
    <property type="entry name" value="RNA_pol_sigma-70_dom"/>
</dbReference>
<keyword evidence="4" id="KW-0804">Transcription</keyword>
<dbReference type="AlphaFoldDB" id="A0A2W5AEU6"/>
<evidence type="ECO:0000256" key="2">
    <source>
        <dbReference type="ARBA" id="ARBA00023015"/>
    </source>
</evidence>
<dbReference type="InterPro" id="IPR013324">
    <property type="entry name" value="RNA_pol_sigma_r3/r4-like"/>
</dbReference>
<dbReference type="GO" id="GO:0006352">
    <property type="term" value="P:DNA-templated transcription initiation"/>
    <property type="evidence" value="ECO:0007669"/>
    <property type="project" value="InterPro"/>
</dbReference>
<dbReference type="Gene3D" id="1.10.1740.10">
    <property type="match status" value="1"/>
</dbReference>
<dbReference type="Proteomes" id="UP000249066">
    <property type="component" value="Unassembled WGS sequence"/>
</dbReference>
<gene>
    <name evidence="8" type="ORF">DI623_02045</name>
</gene>
<dbReference type="PANTHER" id="PTHR43133:SF63">
    <property type="entry name" value="RNA POLYMERASE SIGMA FACTOR FECI-RELATED"/>
    <property type="match status" value="1"/>
</dbReference>
<evidence type="ECO:0000313" key="8">
    <source>
        <dbReference type="EMBL" id="PZO91756.1"/>
    </source>
</evidence>
<evidence type="ECO:0000259" key="6">
    <source>
        <dbReference type="Pfam" id="PF04542"/>
    </source>
</evidence>
<dbReference type="GO" id="GO:0016987">
    <property type="term" value="F:sigma factor activity"/>
    <property type="evidence" value="ECO:0007669"/>
    <property type="project" value="UniProtKB-KW"/>
</dbReference>
<dbReference type="InterPro" id="IPR013249">
    <property type="entry name" value="RNA_pol_sigma70_r4_t2"/>
</dbReference>
<dbReference type="InterPro" id="IPR039425">
    <property type="entry name" value="RNA_pol_sigma-70-like"/>
</dbReference>
<dbReference type="InterPro" id="IPR036388">
    <property type="entry name" value="WH-like_DNA-bd_sf"/>
</dbReference>
<comment type="caution">
    <text evidence="8">The sequence shown here is derived from an EMBL/GenBank/DDBJ whole genome shotgun (WGS) entry which is preliminary data.</text>
</comment>